<keyword evidence="9" id="KW-0067">ATP-binding</keyword>
<dbReference type="EC" id="2.7.7.2" evidence="2"/>
<dbReference type="GeneID" id="87936501"/>
<sequence length="428" mass="47406">MWNSSLELDQSEWVDMFLLVAPDFAAMPRQPLLVHRQPNERSVTARVITVRAADGERAVGPTSVCRPALTPVHQPTLDCHDVWAGGGRPSKLGLASDRGWQGPTFTLPAMSCSFASNNTTAMIHDNAVASQAIPRTNGVAKQGEPAPVAQPPQRALPDICYELRGKIDAFLTEDITNDNVLRNVQSQIRVSIGVIEEALRQYGLDHLSLSYNGGKDCLVLLILILACLPTCTSPPTSSGSVVAAPSEIPTPPSQPPTSEPVESAHSFHTNKSLQSIYIVSRHPFTEVEEFVERTAQEYNLDLKRYALPMRPALEAYLLDRPAIRAIFLGTRRTDPHGEFLSHFNPTDAGWPQFMRIHPVIDWHYVEIWAFIRHLDIPFCDLYNRGFTSLGGVTDTRPNPALAVDEGASKFRPAYELRDDDEERLGRDS</sequence>
<dbReference type="Pfam" id="PF01507">
    <property type="entry name" value="PAPS_reduct"/>
    <property type="match status" value="2"/>
</dbReference>
<evidence type="ECO:0000256" key="8">
    <source>
        <dbReference type="ARBA" id="ARBA00022827"/>
    </source>
</evidence>
<proteinExistence type="predicted"/>
<dbReference type="PANTHER" id="PTHR23293:SF9">
    <property type="entry name" value="FAD SYNTHASE"/>
    <property type="match status" value="1"/>
</dbReference>
<evidence type="ECO:0000256" key="1">
    <source>
        <dbReference type="ARBA" id="ARBA00004726"/>
    </source>
</evidence>
<keyword evidence="7" id="KW-0547">Nucleotide-binding</keyword>
<dbReference type="SUPFAM" id="SSF52402">
    <property type="entry name" value="Adenine nucleotide alpha hydrolases-like"/>
    <property type="match status" value="1"/>
</dbReference>
<reference evidence="15 16" key="1">
    <citation type="journal article" date="2023" name="bioRxiv">
        <title>High-quality genome assemblies of four members of thePodospora anserinaspecies complex.</title>
        <authorList>
            <person name="Ament-Velasquez S.L."/>
            <person name="Vogan A.A."/>
            <person name="Wallerman O."/>
            <person name="Hartmann F."/>
            <person name="Gautier V."/>
            <person name="Silar P."/>
            <person name="Giraud T."/>
            <person name="Johannesson H."/>
        </authorList>
    </citation>
    <scope>NUCLEOTIDE SEQUENCE [LARGE SCALE GENOMIC DNA]</scope>
    <source>
        <strain evidence="15 16">CBS 411.78</strain>
    </source>
</reference>
<evidence type="ECO:0000313" key="15">
    <source>
        <dbReference type="EMBL" id="KAK4662215.1"/>
    </source>
</evidence>
<keyword evidence="8" id="KW-0274">FAD</keyword>
<evidence type="ECO:0000256" key="7">
    <source>
        <dbReference type="ARBA" id="ARBA00022741"/>
    </source>
</evidence>
<feature type="domain" description="Phosphoadenosine phosphosulphate reductase" evidence="14">
    <location>
        <begin position="322"/>
        <end position="397"/>
    </location>
</feature>
<dbReference type="PANTHER" id="PTHR23293">
    <property type="entry name" value="FAD SYNTHETASE-RELATED FMN ADENYLYLTRANSFERASE"/>
    <property type="match status" value="1"/>
</dbReference>
<feature type="domain" description="Phosphoadenosine phosphosulphate reductase" evidence="14">
    <location>
        <begin position="207"/>
        <end position="305"/>
    </location>
</feature>
<evidence type="ECO:0000256" key="5">
    <source>
        <dbReference type="ARBA" id="ARBA00022679"/>
    </source>
</evidence>
<gene>
    <name evidence="15" type="primary">FAD1</name>
    <name evidence="15" type="ORF">QC763_711650</name>
</gene>
<dbReference type="Gene3D" id="3.40.50.620">
    <property type="entry name" value="HUPs"/>
    <property type="match status" value="1"/>
</dbReference>
<evidence type="ECO:0000256" key="10">
    <source>
        <dbReference type="ARBA" id="ARBA00031145"/>
    </source>
</evidence>
<feature type="compositionally biased region" description="Low complexity" evidence="13">
    <location>
        <begin position="238"/>
        <end position="247"/>
    </location>
</feature>
<feature type="region of interest" description="Disordered" evidence="13">
    <location>
        <begin position="238"/>
        <end position="263"/>
    </location>
</feature>
<comment type="catalytic activity">
    <reaction evidence="12">
        <text>FMN + ATP + H(+) = FAD + diphosphate</text>
        <dbReference type="Rhea" id="RHEA:17237"/>
        <dbReference type="ChEBI" id="CHEBI:15378"/>
        <dbReference type="ChEBI" id="CHEBI:30616"/>
        <dbReference type="ChEBI" id="CHEBI:33019"/>
        <dbReference type="ChEBI" id="CHEBI:57692"/>
        <dbReference type="ChEBI" id="CHEBI:58210"/>
        <dbReference type="EC" id="2.7.7.2"/>
    </reaction>
</comment>
<evidence type="ECO:0000313" key="16">
    <source>
        <dbReference type="Proteomes" id="UP001326199"/>
    </source>
</evidence>
<evidence type="ECO:0000256" key="11">
    <source>
        <dbReference type="ARBA" id="ARBA00031871"/>
    </source>
</evidence>
<keyword evidence="6 15" id="KW-0548">Nucleotidyltransferase</keyword>
<evidence type="ECO:0000256" key="6">
    <source>
        <dbReference type="ARBA" id="ARBA00022695"/>
    </source>
</evidence>
<keyword evidence="5 15" id="KW-0808">Transferase</keyword>
<name>A0ABR0H2G9_9PEZI</name>
<evidence type="ECO:0000256" key="9">
    <source>
        <dbReference type="ARBA" id="ARBA00022840"/>
    </source>
</evidence>
<protein>
    <recommendedName>
        <fullName evidence="2">FAD synthase</fullName>
        <ecNumber evidence="2">2.7.7.2</ecNumber>
    </recommendedName>
    <alternativeName>
        <fullName evidence="10">FAD pyrophosphorylase</fullName>
    </alternativeName>
    <alternativeName>
        <fullName evidence="11">FMN adenylyltransferase</fullName>
    </alternativeName>
</protein>
<keyword evidence="16" id="KW-1185">Reference proteome</keyword>
<accession>A0ABR0H2G9</accession>
<dbReference type="GO" id="GO:0003919">
    <property type="term" value="F:FMN adenylyltransferase activity"/>
    <property type="evidence" value="ECO:0007669"/>
    <property type="project" value="UniProtKB-EC"/>
</dbReference>
<dbReference type="InterPro" id="IPR002500">
    <property type="entry name" value="PAPS_reduct_dom"/>
</dbReference>
<evidence type="ECO:0000256" key="13">
    <source>
        <dbReference type="SAM" id="MobiDB-lite"/>
    </source>
</evidence>
<dbReference type="RefSeq" id="XP_062762181.1">
    <property type="nucleotide sequence ID" value="XM_062916158.1"/>
</dbReference>
<evidence type="ECO:0000256" key="12">
    <source>
        <dbReference type="ARBA" id="ARBA00049494"/>
    </source>
</evidence>
<feature type="compositionally biased region" description="Pro residues" evidence="13">
    <location>
        <begin position="248"/>
        <end position="258"/>
    </location>
</feature>
<evidence type="ECO:0000256" key="2">
    <source>
        <dbReference type="ARBA" id="ARBA00012393"/>
    </source>
</evidence>
<comment type="caution">
    <text evidence="15">The sequence shown here is derived from an EMBL/GenBank/DDBJ whole genome shotgun (WGS) entry which is preliminary data.</text>
</comment>
<dbReference type="CDD" id="cd23948">
    <property type="entry name" value="FAD_synthase"/>
    <property type="match status" value="1"/>
</dbReference>
<organism evidence="15 16">
    <name type="scientific">Podospora pseudopauciseta</name>
    <dbReference type="NCBI Taxonomy" id="2093780"/>
    <lineage>
        <taxon>Eukaryota</taxon>
        <taxon>Fungi</taxon>
        <taxon>Dikarya</taxon>
        <taxon>Ascomycota</taxon>
        <taxon>Pezizomycotina</taxon>
        <taxon>Sordariomycetes</taxon>
        <taxon>Sordariomycetidae</taxon>
        <taxon>Sordariales</taxon>
        <taxon>Podosporaceae</taxon>
        <taxon>Podospora</taxon>
    </lineage>
</organism>
<evidence type="ECO:0000256" key="3">
    <source>
        <dbReference type="ARBA" id="ARBA00022630"/>
    </source>
</evidence>
<evidence type="ECO:0000259" key="14">
    <source>
        <dbReference type="Pfam" id="PF01507"/>
    </source>
</evidence>
<comment type="pathway">
    <text evidence="1">Cofactor biosynthesis; FAD biosynthesis; FAD from FMN: step 1/1.</text>
</comment>
<keyword evidence="3" id="KW-0285">Flavoprotein</keyword>
<dbReference type="Proteomes" id="UP001326199">
    <property type="component" value="Unassembled WGS sequence"/>
</dbReference>
<evidence type="ECO:0000256" key="4">
    <source>
        <dbReference type="ARBA" id="ARBA00022643"/>
    </source>
</evidence>
<dbReference type="EMBL" id="JAFFHB010000009">
    <property type="protein sequence ID" value="KAK4662215.1"/>
    <property type="molecule type" value="Genomic_DNA"/>
</dbReference>
<dbReference type="InterPro" id="IPR014729">
    <property type="entry name" value="Rossmann-like_a/b/a_fold"/>
</dbReference>
<keyword evidence="4" id="KW-0288">FMN</keyword>